<organism evidence="2 3">
    <name type="scientific">Digitaria exilis</name>
    <dbReference type="NCBI Taxonomy" id="1010633"/>
    <lineage>
        <taxon>Eukaryota</taxon>
        <taxon>Viridiplantae</taxon>
        <taxon>Streptophyta</taxon>
        <taxon>Embryophyta</taxon>
        <taxon>Tracheophyta</taxon>
        <taxon>Spermatophyta</taxon>
        <taxon>Magnoliopsida</taxon>
        <taxon>Liliopsida</taxon>
        <taxon>Poales</taxon>
        <taxon>Poaceae</taxon>
        <taxon>PACMAD clade</taxon>
        <taxon>Panicoideae</taxon>
        <taxon>Panicodae</taxon>
        <taxon>Paniceae</taxon>
        <taxon>Anthephorinae</taxon>
        <taxon>Digitaria</taxon>
    </lineage>
</organism>
<dbReference type="PANTHER" id="PTHR33127">
    <property type="entry name" value="TRANSMEMBRANE PROTEIN"/>
    <property type="match status" value="1"/>
</dbReference>
<keyword evidence="3" id="KW-1185">Reference proteome</keyword>
<name>A0A835ADN8_9POAL</name>
<sequence length="691" mass="75431">MESKATTDDLPTSLAAASFPLLVYDHGEQPDNRHTMLSITDGLRADELQVPRNSVWPGARSRRHHLLATLGKEETVGKKNSGLSAKLEHSTNGNFAESWSKGALGKLGHLGIHDHVPQTACGAANGPYKELTAKGCLPRAEDVLSAKLDTWHGISQAGMATWQPLCRELSRDSRQRLSAKSLFAESLLAALGKHGVCRELGPVALGKELFAESLQRSSRQTGLKFFELKIESLPQPLPRARSRLSAKLSTRYPKPRYPSLPHPIHALHARKGCLCREPGSSSRQRLCLPGPAPAPRCGPHGLFAESHMPGSRQTLNSLPRAGHMTLGKSLVLCREAGSWLSANPAAGPTETAQRRLADVRARLFAESIDALGKYLLYTRQTLCRDLGGKLSAKVASPRKSLPSQICREPALGKAFAERMSLFAESAMLTAKSLDPVVKIALPAMDKPLPEYCRCLLSDTVSSPDCLVLVNNLIEPELLFCSVNGGGDAWISQPYDIGFYPFVPDSDSHLTKMAISNIAAVDGKFYFMETRHEVGVLSLARDDPEPPHLEISSFGAVSPTFTGEALRSTTMTYLLESSGDLFLVCLFFIGCDFEHVEEVCAYKMDFSERQWCKVTDIGDRVFLLGAHSFAASCSAAKHGLKRGCVYFAFDFFGDSNDFHIFDLLNGTRELTGPAQDVPLHASEPFWMVPVLP</sequence>
<gene>
    <name evidence="2" type="ORF">HU200_055586</name>
</gene>
<accession>A0A835ADN8</accession>
<dbReference type="InterPro" id="IPR005174">
    <property type="entry name" value="KIB1-4_b-propeller"/>
</dbReference>
<comment type="caution">
    <text evidence="2">The sequence shown here is derived from an EMBL/GenBank/DDBJ whole genome shotgun (WGS) entry which is preliminary data.</text>
</comment>
<proteinExistence type="predicted"/>
<protein>
    <recommendedName>
        <fullName evidence="1">KIB1-4 beta-propeller domain-containing protein</fullName>
    </recommendedName>
</protein>
<dbReference type="AlphaFoldDB" id="A0A835ADN8"/>
<evidence type="ECO:0000313" key="2">
    <source>
        <dbReference type="EMBL" id="KAF8662998.1"/>
    </source>
</evidence>
<dbReference type="EMBL" id="JACEFO010002379">
    <property type="protein sequence ID" value="KAF8662998.1"/>
    <property type="molecule type" value="Genomic_DNA"/>
</dbReference>
<evidence type="ECO:0000313" key="3">
    <source>
        <dbReference type="Proteomes" id="UP000636709"/>
    </source>
</evidence>
<feature type="domain" description="KIB1-4 beta-propeller" evidence="1">
    <location>
        <begin position="438"/>
        <end position="661"/>
    </location>
</feature>
<dbReference type="PANTHER" id="PTHR33127:SF45">
    <property type="entry name" value="OS05G0143700 PROTEIN"/>
    <property type="match status" value="1"/>
</dbReference>
<dbReference type="OrthoDB" id="1863935at2759"/>
<dbReference type="Proteomes" id="UP000636709">
    <property type="component" value="Unassembled WGS sequence"/>
</dbReference>
<dbReference type="Pfam" id="PF03478">
    <property type="entry name" value="Beta-prop_KIB1-4"/>
    <property type="match status" value="1"/>
</dbReference>
<reference evidence="2" key="1">
    <citation type="submission" date="2020-07" db="EMBL/GenBank/DDBJ databases">
        <title>Genome sequence and genetic diversity analysis of an under-domesticated orphan crop, white fonio (Digitaria exilis).</title>
        <authorList>
            <person name="Bennetzen J.L."/>
            <person name="Chen S."/>
            <person name="Ma X."/>
            <person name="Wang X."/>
            <person name="Yssel A.E.J."/>
            <person name="Chaluvadi S.R."/>
            <person name="Johnson M."/>
            <person name="Gangashetty P."/>
            <person name="Hamidou F."/>
            <person name="Sanogo M.D."/>
            <person name="Zwaenepoel A."/>
            <person name="Wallace J."/>
            <person name="Van De Peer Y."/>
            <person name="Van Deynze A."/>
        </authorList>
    </citation>
    <scope>NUCLEOTIDE SEQUENCE</scope>
    <source>
        <tissue evidence="2">Leaves</tissue>
    </source>
</reference>
<evidence type="ECO:0000259" key="1">
    <source>
        <dbReference type="Pfam" id="PF03478"/>
    </source>
</evidence>